<dbReference type="Proteomes" id="UP001187192">
    <property type="component" value="Unassembled WGS sequence"/>
</dbReference>
<organism evidence="2 4">
    <name type="scientific">Ficus carica</name>
    <name type="common">Common fig</name>
    <dbReference type="NCBI Taxonomy" id="3494"/>
    <lineage>
        <taxon>Eukaryota</taxon>
        <taxon>Viridiplantae</taxon>
        <taxon>Streptophyta</taxon>
        <taxon>Embryophyta</taxon>
        <taxon>Tracheophyta</taxon>
        <taxon>Spermatophyta</taxon>
        <taxon>Magnoliopsida</taxon>
        <taxon>eudicotyledons</taxon>
        <taxon>Gunneridae</taxon>
        <taxon>Pentapetalae</taxon>
        <taxon>rosids</taxon>
        <taxon>fabids</taxon>
        <taxon>Rosales</taxon>
        <taxon>Moraceae</taxon>
        <taxon>Ficeae</taxon>
        <taxon>Ficus</taxon>
    </lineage>
</organism>
<dbReference type="AlphaFoldDB" id="A0AA87YYA7"/>
<evidence type="ECO:0000313" key="2">
    <source>
        <dbReference type="EMBL" id="GMN24782.1"/>
    </source>
</evidence>
<evidence type="ECO:0000313" key="3">
    <source>
        <dbReference type="EMBL" id="GMN24799.1"/>
    </source>
</evidence>
<proteinExistence type="predicted"/>
<gene>
    <name evidence="2" type="ORF">TIFTF001_040619</name>
    <name evidence="3" type="ORF">TIFTF001_040622</name>
</gene>
<accession>A0AA87YYA7</accession>
<sequence length="261" mass="28301">MLIRNNGGPQRQIVLAGVGHIQGRCRNPARVGAATAGIATFSTIADIASPLRRTKKREPSTVGRTNLTGVGPPIVQIRQKFVARGIVATPASVAIPSSLRRDSLPATVAIPCGANAFPAVIRGSKPTFRGSPTVSLTTFSSVDEFQRASGGGVVGGWSTPVGSGFALGIANGFARGRPRSRFPFLWPRILRWCQWILLRPNNDDPLRHLRQFLASFAGPVSWRKSWGGLFFLFLFVCNCIVIGWSRMHYNFDVHISSKPLN</sequence>
<keyword evidence="1" id="KW-1133">Transmembrane helix</keyword>
<keyword evidence="4" id="KW-1185">Reference proteome</keyword>
<evidence type="ECO:0000313" key="4">
    <source>
        <dbReference type="Proteomes" id="UP001187192"/>
    </source>
</evidence>
<dbReference type="EMBL" id="BTGU01001520">
    <property type="protein sequence ID" value="GMN24782.1"/>
    <property type="molecule type" value="Genomic_DNA"/>
</dbReference>
<feature type="transmembrane region" description="Helical" evidence="1">
    <location>
        <begin position="226"/>
        <end position="244"/>
    </location>
</feature>
<keyword evidence="1" id="KW-0472">Membrane</keyword>
<keyword evidence="1" id="KW-0812">Transmembrane</keyword>
<evidence type="ECO:0000256" key="1">
    <source>
        <dbReference type="SAM" id="Phobius"/>
    </source>
</evidence>
<dbReference type="EMBL" id="BTGU01001521">
    <property type="protein sequence ID" value="GMN24799.1"/>
    <property type="molecule type" value="Genomic_DNA"/>
</dbReference>
<reference evidence="2" key="1">
    <citation type="submission" date="2023-07" db="EMBL/GenBank/DDBJ databases">
        <title>draft genome sequence of fig (Ficus carica).</title>
        <authorList>
            <person name="Takahashi T."/>
            <person name="Nishimura K."/>
        </authorList>
    </citation>
    <scope>NUCLEOTIDE SEQUENCE</scope>
</reference>
<protein>
    <submittedName>
        <fullName evidence="2">Uncharacterized protein</fullName>
    </submittedName>
</protein>
<name>A0AA87YYA7_FICCA</name>
<comment type="caution">
    <text evidence="2">The sequence shown here is derived from an EMBL/GenBank/DDBJ whole genome shotgun (WGS) entry which is preliminary data.</text>
</comment>